<comment type="caution">
    <text evidence="1">The sequence shown here is derived from an EMBL/GenBank/DDBJ whole genome shotgun (WGS) entry which is preliminary data.</text>
</comment>
<evidence type="ECO:0008006" key="3">
    <source>
        <dbReference type="Google" id="ProtNLM"/>
    </source>
</evidence>
<sequence length="325" mass="36603">MSGHTIKGIPLIQASALSLITLSVIYPLSALAGDRPELSTEQMCSQVGHIELAALTPADREAYLLAQADNTLYQVWEIAEKVSTGSTYPLTEKNQLTLQLICEGGFAPAEEKYAVQDAFDHWQHNQPFTFDLCQYITSGVGSAFCANRFAGEQHIERKQRQDTAIQQLPVSQQQTIKNAVRMAEDFFEHRAIHEELHGGSSHTAFRIESVSNQNDRYLSQILDTLAGNQPEDIPSLDEADSTLSQTYDSLIQRLKMGPIEDFNLEVTARDVESVQRAWLIYREQTAMMLASLNTTLTMQDWLGILTAERNRQLSEMLEYMDLDKR</sequence>
<evidence type="ECO:0000313" key="1">
    <source>
        <dbReference type="EMBL" id="MBD8511455.1"/>
    </source>
</evidence>
<dbReference type="EMBL" id="JACYTP010000001">
    <property type="protein sequence ID" value="MBD8511455.1"/>
    <property type="molecule type" value="Genomic_DNA"/>
</dbReference>
<keyword evidence="2" id="KW-1185">Reference proteome</keyword>
<organism evidence="1 2">
    <name type="scientific">Photobacterium arenosum</name>
    <dbReference type="NCBI Taxonomy" id="2774143"/>
    <lineage>
        <taxon>Bacteria</taxon>
        <taxon>Pseudomonadati</taxon>
        <taxon>Pseudomonadota</taxon>
        <taxon>Gammaproteobacteria</taxon>
        <taxon>Vibrionales</taxon>
        <taxon>Vibrionaceae</taxon>
        <taxon>Photobacterium</taxon>
    </lineage>
</organism>
<evidence type="ECO:0000313" key="2">
    <source>
        <dbReference type="Proteomes" id="UP000649768"/>
    </source>
</evidence>
<reference evidence="1 2" key="1">
    <citation type="submission" date="2020-09" db="EMBL/GenBank/DDBJ databases">
        <title>Photobacterium sp. CAU 1568 isolated from sand of Sido Beach.</title>
        <authorList>
            <person name="Kim W."/>
        </authorList>
    </citation>
    <scope>NUCLEOTIDE SEQUENCE [LARGE SCALE GENOMIC DNA]</scope>
    <source>
        <strain evidence="1 2">CAU 1568</strain>
    </source>
</reference>
<protein>
    <recommendedName>
        <fullName evidence="3">Lysozyme inhibitor LprI N-terminal domain-containing protein</fullName>
    </recommendedName>
</protein>
<dbReference type="Gene3D" id="1.20.1270.180">
    <property type="match status" value="1"/>
</dbReference>
<proteinExistence type="predicted"/>
<gene>
    <name evidence="1" type="ORF">IFO68_01905</name>
</gene>
<dbReference type="Proteomes" id="UP000649768">
    <property type="component" value="Unassembled WGS sequence"/>
</dbReference>
<dbReference type="RefSeq" id="WP_192014149.1">
    <property type="nucleotide sequence ID" value="NZ_JACYTP010000001.1"/>
</dbReference>
<name>A0ABR9BFW4_9GAMM</name>
<accession>A0ABR9BFW4</accession>